<reference evidence="1 2" key="1">
    <citation type="journal article" date="2014" name="Nat. Commun.">
        <title>Multiple recent horizontal transfers of a large genomic region in cheese making fungi.</title>
        <authorList>
            <person name="Cheeseman K."/>
            <person name="Ropars J."/>
            <person name="Renault P."/>
            <person name="Dupont J."/>
            <person name="Gouzy J."/>
            <person name="Branca A."/>
            <person name="Abraham A.L."/>
            <person name="Ceppi M."/>
            <person name="Conseiller E."/>
            <person name="Debuchy R."/>
            <person name="Malagnac F."/>
            <person name="Goarin A."/>
            <person name="Silar P."/>
            <person name="Lacoste S."/>
            <person name="Sallet E."/>
            <person name="Bensimon A."/>
            <person name="Giraud T."/>
            <person name="Brygoo Y."/>
        </authorList>
    </citation>
    <scope>NUCLEOTIDE SEQUENCE [LARGE SCALE GENOMIC DNA]</scope>
    <source>
        <strain evidence="2">FM 013</strain>
    </source>
</reference>
<dbReference type="Proteomes" id="UP000053732">
    <property type="component" value="Unassembled WGS sequence"/>
</dbReference>
<accession>A0A0G4PWI0</accession>
<evidence type="ECO:0000313" key="1">
    <source>
        <dbReference type="EMBL" id="CRL30492.1"/>
    </source>
</evidence>
<name>A0A0G4PWI0_PENC3</name>
<keyword evidence="2" id="KW-1185">Reference proteome</keyword>
<gene>
    <name evidence="1" type="ORF">PCAMFM013_S052g000049</name>
</gene>
<sequence length="132" mass="14604">MESLRTLAVTHILCDDEQLKTKFAKVTSDENCEIEGWITSKPVEILGKLHHAPRIVGPSENISAVIVNSNQGTGLAKIIYKGREYATLQTNSNGEDEAVMIFLQPGFYCVLTGNTHVKYIEGGRIQSQELKI</sequence>
<evidence type="ECO:0000313" key="2">
    <source>
        <dbReference type="Proteomes" id="UP000053732"/>
    </source>
</evidence>
<dbReference type="EMBL" id="HG793185">
    <property type="protein sequence ID" value="CRL30492.1"/>
    <property type="molecule type" value="Genomic_DNA"/>
</dbReference>
<dbReference type="AlphaFoldDB" id="A0A0G4PWI0"/>
<organism evidence="1 2">
    <name type="scientific">Penicillium camemberti (strain FM 013)</name>
    <dbReference type="NCBI Taxonomy" id="1429867"/>
    <lineage>
        <taxon>Eukaryota</taxon>
        <taxon>Fungi</taxon>
        <taxon>Dikarya</taxon>
        <taxon>Ascomycota</taxon>
        <taxon>Pezizomycotina</taxon>
        <taxon>Eurotiomycetes</taxon>
        <taxon>Eurotiomycetidae</taxon>
        <taxon>Eurotiales</taxon>
        <taxon>Aspergillaceae</taxon>
        <taxon>Penicillium</taxon>
    </lineage>
</organism>
<proteinExistence type="predicted"/>
<protein>
    <submittedName>
        <fullName evidence="1">Str. FM013</fullName>
    </submittedName>
</protein>